<name>A0ACD5UNI2_AVESA</name>
<protein>
    <submittedName>
        <fullName evidence="1">Uncharacterized protein</fullName>
    </submittedName>
</protein>
<dbReference type="EnsemblPlants" id="AVESA.00010b.r2.2CG0289620.1">
    <property type="protein sequence ID" value="AVESA.00010b.r2.2CG0289620.1.CDS.1"/>
    <property type="gene ID" value="AVESA.00010b.r2.2CG0289620"/>
</dbReference>
<dbReference type="Proteomes" id="UP001732700">
    <property type="component" value="Chromosome 2C"/>
</dbReference>
<keyword evidence="2" id="KW-1185">Reference proteome</keyword>
<reference evidence="1" key="2">
    <citation type="submission" date="2025-09" db="UniProtKB">
        <authorList>
            <consortium name="EnsemblPlants"/>
        </authorList>
    </citation>
    <scope>IDENTIFICATION</scope>
</reference>
<evidence type="ECO:0000313" key="1">
    <source>
        <dbReference type="EnsemblPlants" id="AVESA.00010b.r2.2CG0289620.1.CDS.1"/>
    </source>
</evidence>
<sequence length="360" mass="38724">MWVCAHHGGHGSIGHPSSHSHTRAAAMASSADQKPQPHVIEECRGVLQLLSDGTVVRSKALPFPVGDGADRGDGRVEWKDAVYDTDRGLGLRMYRPAATTAEADQDVRAKLPVLVYFHGGGFCIGSYAWPNFHAGCLRLAAEVPAVVVSFDYRLAPEHRLPAAHEDASAALFWLRDQLGSDPWLAGAADPQRVFVSGESAGGNLAHHLAVQLGTAGLDPVRIGGYILLMPAFLSEQPTQSELNTPATAFLNRNIAESYCRLFLPTGANKDHPLVNPFAPDSPSLDTLDVGRMLVVAAEGDLLRDKNVEYAERLRAARGQENDDVELLVFAGEEHAFFALKPASAAVGELVQAIRRFVATE</sequence>
<accession>A0ACD5UNI2</accession>
<proteinExistence type="predicted"/>
<evidence type="ECO:0000313" key="2">
    <source>
        <dbReference type="Proteomes" id="UP001732700"/>
    </source>
</evidence>
<organism evidence="1 2">
    <name type="scientific">Avena sativa</name>
    <name type="common">Oat</name>
    <dbReference type="NCBI Taxonomy" id="4498"/>
    <lineage>
        <taxon>Eukaryota</taxon>
        <taxon>Viridiplantae</taxon>
        <taxon>Streptophyta</taxon>
        <taxon>Embryophyta</taxon>
        <taxon>Tracheophyta</taxon>
        <taxon>Spermatophyta</taxon>
        <taxon>Magnoliopsida</taxon>
        <taxon>Liliopsida</taxon>
        <taxon>Poales</taxon>
        <taxon>Poaceae</taxon>
        <taxon>BOP clade</taxon>
        <taxon>Pooideae</taxon>
        <taxon>Poodae</taxon>
        <taxon>Poeae</taxon>
        <taxon>Poeae Chloroplast Group 1 (Aveneae type)</taxon>
        <taxon>Aveninae</taxon>
        <taxon>Avena</taxon>
    </lineage>
</organism>
<reference evidence="1" key="1">
    <citation type="submission" date="2021-05" db="EMBL/GenBank/DDBJ databases">
        <authorList>
            <person name="Scholz U."/>
            <person name="Mascher M."/>
            <person name="Fiebig A."/>
        </authorList>
    </citation>
    <scope>NUCLEOTIDE SEQUENCE [LARGE SCALE GENOMIC DNA]</scope>
</reference>